<protein>
    <submittedName>
        <fullName evidence="1">DUF1045 domain-containing protein</fullName>
    </submittedName>
</protein>
<proteinExistence type="predicted"/>
<dbReference type="Proteomes" id="UP000324324">
    <property type="component" value="Unassembled WGS sequence"/>
</dbReference>
<accession>A0A5M8AAR7</accession>
<organism evidence="1 2">
    <name type="scientific">Cupriavidus cauae</name>
    <dbReference type="NCBI Taxonomy" id="2608999"/>
    <lineage>
        <taxon>Bacteria</taxon>
        <taxon>Pseudomonadati</taxon>
        <taxon>Pseudomonadota</taxon>
        <taxon>Betaproteobacteria</taxon>
        <taxon>Burkholderiales</taxon>
        <taxon>Burkholderiaceae</taxon>
        <taxon>Cupriavidus</taxon>
    </lineage>
</organism>
<dbReference type="Gene3D" id="3.90.1140.10">
    <property type="entry name" value="Cyclic phosphodiesterase"/>
    <property type="match status" value="1"/>
</dbReference>
<dbReference type="PIRSF" id="PIRSF033328">
    <property type="entry name" value="Phest_Mll4975"/>
    <property type="match status" value="1"/>
</dbReference>
<dbReference type="AlphaFoldDB" id="A0A5M8AAR7"/>
<gene>
    <name evidence="1" type="ORF">F1599_17270</name>
</gene>
<dbReference type="NCBIfam" id="TIGR03223">
    <property type="entry name" value="Phn_opern_protn"/>
    <property type="match status" value="1"/>
</dbReference>
<dbReference type="RefSeq" id="WP_149315998.1">
    <property type="nucleotide sequence ID" value="NZ_CP080294.1"/>
</dbReference>
<dbReference type="InterPro" id="IPR009389">
    <property type="entry name" value="DUF1045"/>
</dbReference>
<evidence type="ECO:0000313" key="2">
    <source>
        <dbReference type="Proteomes" id="UP000324324"/>
    </source>
</evidence>
<sequence length="241" mass="26694">MPAHRYAIYLAPNEPFRTFGQHWLGRDADTGEPSPPPREMAARPAEWVEAPAHYGLHATLKPPFRLAEGTGPAMLDDAMREFAGTRTPFDVPLTLRALRGFLAWCLADEPEAIRAVHQLADASVRDMDRFRAPPTPDEIARRKPERLSPLERQMLRDWGYPYLFDAFTFHITLTGMLDAERQAAALAQLSSAAGTLLDTPLRVDSVSVFVQPEPGADFVAARHYGFDGRTRDGAGAAYLPA</sequence>
<comment type="caution">
    <text evidence="1">The sequence shown here is derived from an EMBL/GenBank/DDBJ whole genome shotgun (WGS) entry which is preliminary data.</text>
</comment>
<dbReference type="EMBL" id="VWRN01000045">
    <property type="protein sequence ID" value="KAA6120907.1"/>
    <property type="molecule type" value="Genomic_DNA"/>
</dbReference>
<name>A0A5M8AAR7_9BURK</name>
<evidence type="ECO:0000313" key="1">
    <source>
        <dbReference type="EMBL" id="KAA6120907.1"/>
    </source>
</evidence>
<reference evidence="1 2" key="1">
    <citation type="submission" date="2019-09" db="EMBL/GenBank/DDBJ databases">
        <title>Isolation of a novel species in the genus Cupriavidus from patients with sepsis using whole genome sequencing.</title>
        <authorList>
            <person name="Kweon O.J."/>
            <person name="Lee M.-K."/>
        </authorList>
    </citation>
    <scope>NUCLEOTIDE SEQUENCE [LARGE SCALE GENOMIC DNA]</scope>
    <source>
        <strain evidence="1 2">MKL-01</strain>
    </source>
</reference>
<dbReference type="Pfam" id="PF06299">
    <property type="entry name" value="DUF1045"/>
    <property type="match status" value="1"/>
</dbReference>
<keyword evidence="2" id="KW-1185">Reference proteome</keyword>